<dbReference type="Proteomes" id="UP000539642">
    <property type="component" value="Unassembled WGS sequence"/>
</dbReference>
<evidence type="ECO:0000256" key="5">
    <source>
        <dbReference type="ARBA" id="ARBA00023014"/>
    </source>
</evidence>
<dbReference type="InterPro" id="IPR039650">
    <property type="entry name" value="HdrA-like"/>
</dbReference>
<dbReference type="GO" id="GO:0051912">
    <property type="term" value="F:CoB--CoM heterodisulfide reductase activity"/>
    <property type="evidence" value="ECO:0007669"/>
    <property type="project" value="UniProtKB-EC"/>
</dbReference>
<dbReference type="AlphaFoldDB" id="A0A840UST4"/>
<name>A0A840UST4_9BACT</name>
<proteinExistence type="predicted"/>
<evidence type="ECO:0000256" key="3">
    <source>
        <dbReference type="ARBA" id="ARBA00023002"/>
    </source>
</evidence>
<dbReference type="SUPFAM" id="SSF51905">
    <property type="entry name" value="FAD/NAD(P)-binding domain"/>
    <property type="match status" value="1"/>
</dbReference>
<dbReference type="Pfam" id="PF12831">
    <property type="entry name" value="FAD_oxidored"/>
    <property type="match status" value="1"/>
</dbReference>
<dbReference type="PANTHER" id="PTHR43498:SF1">
    <property type="entry name" value="COB--COM HETERODISULFIDE REDUCTASE IRON-SULFUR SUBUNIT A"/>
    <property type="match status" value="1"/>
</dbReference>
<evidence type="ECO:0000256" key="2">
    <source>
        <dbReference type="ARBA" id="ARBA00022723"/>
    </source>
</evidence>
<reference evidence="6 7" key="1">
    <citation type="submission" date="2020-08" db="EMBL/GenBank/DDBJ databases">
        <title>Genomic Encyclopedia of Type Strains, Phase IV (KMG-IV): sequencing the most valuable type-strain genomes for metagenomic binning, comparative biology and taxonomic classification.</title>
        <authorList>
            <person name="Goeker M."/>
        </authorList>
    </citation>
    <scope>NUCLEOTIDE SEQUENCE [LARGE SCALE GENOMIC DNA]</scope>
    <source>
        <strain evidence="6 7">DSM 28570</strain>
    </source>
</reference>
<evidence type="ECO:0000313" key="7">
    <source>
        <dbReference type="Proteomes" id="UP000539642"/>
    </source>
</evidence>
<protein>
    <submittedName>
        <fullName evidence="6">Heterodisulfide reductase subunit A</fullName>
        <ecNumber evidence="6">1.8.98.1</ecNumber>
    </submittedName>
</protein>
<dbReference type="Gene3D" id="3.40.50.720">
    <property type="entry name" value="NAD(P)-binding Rossmann-like Domain"/>
    <property type="match status" value="1"/>
</dbReference>
<dbReference type="PANTHER" id="PTHR43498">
    <property type="entry name" value="FERREDOXIN:COB-COM HETERODISULFIDE REDUCTASE SUBUNIT A"/>
    <property type="match status" value="1"/>
</dbReference>
<keyword evidence="5" id="KW-0411">Iron-sulfur</keyword>
<organism evidence="6 7">
    <name type="scientific">Desulfoprunum benzoelyticum</name>
    <dbReference type="NCBI Taxonomy" id="1506996"/>
    <lineage>
        <taxon>Bacteria</taxon>
        <taxon>Pseudomonadati</taxon>
        <taxon>Thermodesulfobacteriota</taxon>
        <taxon>Desulfobulbia</taxon>
        <taxon>Desulfobulbales</taxon>
        <taxon>Desulfobulbaceae</taxon>
        <taxon>Desulfoprunum</taxon>
    </lineage>
</organism>
<keyword evidence="2" id="KW-0479">Metal-binding</keyword>
<dbReference type="GO" id="GO:0051539">
    <property type="term" value="F:4 iron, 4 sulfur cluster binding"/>
    <property type="evidence" value="ECO:0007669"/>
    <property type="project" value="UniProtKB-KW"/>
</dbReference>
<accession>A0A840UST4</accession>
<evidence type="ECO:0000256" key="4">
    <source>
        <dbReference type="ARBA" id="ARBA00023004"/>
    </source>
</evidence>
<keyword evidence="3 6" id="KW-0560">Oxidoreductase</keyword>
<gene>
    <name evidence="6" type="ORF">HNQ81_003019</name>
</gene>
<evidence type="ECO:0000256" key="1">
    <source>
        <dbReference type="ARBA" id="ARBA00022485"/>
    </source>
</evidence>
<dbReference type="GO" id="GO:0046872">
    <property type="term" value="F:metal ion binding"/>
    <property type="evidence" value="ECO:0007669"/>
    <property type="project" value="UniProtKB-KW"/>
</dbReference>
<dbReference type="InterPro" id="IPR036188">
    <property type="entry name" value="FAD/NAD-bd_sf"/>
</dbReference>
<keyword evidence="4" id="KW-0408">Iron</keyword>
<keyword evidence="7" id="KW-1185">Reference proteome</keyword>
<sequence>MTTQSVTQKPGGDGSEPRIGVYVCHCGLNIAQSVNCPQVAATAADADGVVLSKDIPYACSEPGQHQIKQDILDNRLDRVVIASCSPRLHEPTFKQMVQSVGLNPYMMEMANLREQCSWVHMKDVDNATRKAETLVDMAIARVRHLQPLTGDTLPLTKRTLVIGGGIAGIQAALDLADSGYYVTLVEKQPSIGGVMAQLDKTFPTMDCSI</sequence>
<evidence type="ECO:0000313" key="6">
    <source>
        <dbReference type="EMBL" id="MBB5349267.1"/>
    </source>
</evidence>
<dbReference type="EMBL" id="JACHEO010000022">
    <property type="protein sequence ID" value="MBB5349267.1"/>
    <property type="molecule type" value="Genomic_DNA"/>
</dbReference>
<keyword evidence="1" id="KW-0004">4Fe-4S</keyword>
<dbReference type="EC" id="1.8.98.1" evidence="6"/>
<comment type="caution">
    <text evidence="6">The sequence shown here is derived from an EMBL/GenBank/DDBJ whole genome shotgun (WGS) entry which is preliminary data.</text>
</comment>